<name>A0A0X3PBP9_SCHSO</name>
<dbReference type="EMBL" id="GEEE01018619">
    <property type="protein sequence ID" value="JAP44606.1"/>
    <property type="molecule type" value="Transcribed_RNA"/>
</dbReference>
<sequence>MQSADASRMKQLIANIKNISAQTTRLRVGTVKISEKMKNLAPYQKAQTRPVFWLEYAFRALDAVNSTASKELSKAILTNMRTRVDWAYGIGSLIAGPHQESEALFHGAVHSLPMWPASVPAINKAEDEDFLALLGKTCETLAGEVKVTTGSVPCLFGLFFPVQRERMENASKVKLDKVTTTLLGLAEQTSYTALPCDKRVGAARGARVVFLDGEFFQVMPTTPEFQLSAPKQAKEGAEAVPGDEIPEHYVQDIAILRKRGEVGTQPDIVEARNKRIHHRILNAAGVLVEDSQDVTLSSGHNLLLPLSKKDIASIIDFLVQFGKIMINGDYKIPTLKVAATVPVLLCGPPQEGSTRSEKHFANIAQTFDVSENVARGAAQNSHVAAPTLLSLMTTPGNAAAVQAAMYQASKSYGCKWIEILALRMIGYNFTPLLVVRTAIQMFPSAPWSLFFTREEFGLNDDISLIELNIHPPYGTWISFIKEMANRGIVSKEKSADWSTLTEEEQRDILQHCHKTILTQKKDAPGLRTQGEAYLTDYERWLKDPLIMYTGVEGMSSQYPDLVFMAVQLIRQHLPGSQIGGYKGGSISRCKSPQFIKEVVERYSSYLSCVTSSLVTADLQVGPLLVELLTAPEALSPHEVEALRGAIKGDATEIGAAAIAEAMTPGASE</sequence>
<reference evidence="1" key="1">
    <citation type="submission" date="2016-01" db="EMBL/GenBank/DDBJ databases">
        <title>Reference transcriptome for the parasite Schistocephalus solidus: insights into the molecular evolution of parasitism.</title>
        <authorList>
            <person name="Hebert F.O."/>
            <person name="Grambauer S."/>
            <person name="Barber I."/>
            <person name="Landry C.R."/>
            <person name="Aubin-Horth N."/>
        </authorList>
    </citation>
    <scope>NUCLEOTIDE SEQUENCE</scope>
</reference>
<organism evidence="1">
    <name type="scientific">Schistocephalus solidus</name>
    <name type="common">Tapeworm</name>
    <dbReference type="NCBI Taxonomy" id="70667"/>
    <lineage>
        <taxon>Eukaryota</taxon>
        <taxon>Metazoa</taxon>
        <taxon>Spiralia</taxon>
        <taxon>Lophotrochozoa</taxon>
        <taxon>Platyhelminthes</taxon>
        <taxon>Cestoda</taxon>
        <taxon>Eucestoda</taxon>
        <taxon>Diphyllobothriidea</taxon>
        <taxon>Diphyllobothriidae</taxon>
        <taxon>Schistocephalus</taxon>
    </lineage>
</organism>
<accession>A0A0X3PBP9</accession>
<protein>
    <submittedName>
        <fullName evidence="1">Uncharacterized protein</fullName>
    </submittedName>
</protein>
<gene>
    <name evidence="1" type="ORF">TR154889</name>
</gene>
<dbReference type="AlphaFoldDB" id="A0A0X3PBP9"/>
<evidence type="ECO:0000313" key="1">
    <source>
        <dbReference type="EMBL" id="JAP44606.1"/>
    </source>
</evidence>
<proteinExistence type="predicted"/>